<dbReference type="AlphaFoldDB" id="A0AAD7M9F3"/>
<gene>
    <name evidence="2" type="ORF">B0H17DRAFT_1192406</name>
</gene>
<name>A0AAD7M9F3_MYCRO</name>
<reference evidence="2" key="1">
    <citation type="submission" date="2023-03" db="EMBL/GenBank/DDBJ databases">
        <title>Massive genome expansion in bonnet fungi (Mycena s.s.) driven by repeated elements and novel gene families across ecological guilds.</title>
        <authorList>
            <consortium name="Lawrence Berkeley National Laboratory"/>
            <person name="Harder C.B."/>
            <person name="Miyauchi S."/>
            <person name="Viragh M."/>
            <person name="Kuo A."/>
            <person name="Thoen E."/>
            <person name="Andreopoulos B."/>
            <person name="Lu D."/>
            <person name="Skrede I."/>
            <person name="Drula E."/>
            <person name="Henrissat B."/>
            <person name="Morin E."/>
            <person name="Kohler A."/>
            <person name="Barry K."/>
            <person name="LaButti K."/>
            <person name="Morin E."/>
            <person name="Salamov A."/>
            <person name="Lipzen A."/>
            <person name="Mereny Z."/>
            <person name="Hegedus B."/>
            <person name="Baldrian P."/>
            <person name="Stursova M."/>
            <person name="Weitz H."/>
            <person name="Taylor A."/>
            <person name="Grigoriev I.V."/>
            <person name="Nagy L.G."/>
            <person name="Martin F."/>
            <person name="Kauserud H."/>
        </authorList>
    </citation>
    <scope>NUCLEOTIDE SEQUENCE</scope>
    <source>
        <strain evidence="2">CBHHK067</strain>
    </source>
</reference>
<dbReference type="InterPro" id="IPR006671">
    <property type="entry name" value="Cyclin_N"/>
</dbReference>
<evidence type="ECO:0000313" key="2">
    <source>
        <dbReference type="EMBL" id="KAJ7706843.1"/>
    </source>
</evidence>
<keyword evidence="3" id="KW-1185">Reference proteome</keyword>
<sequence length="180" mass="20154">MSCRQNTFVHMEIHQKPNGRPQYLPVHAASLVDPALHSPALLQLVDIKLSRPVIEYVVDYVSDTVNCALGRTTLPLHLRGRTRSPYHAKFITFVSTVLACAEVVPPTVLTALVYVARARPHLSIALEEWALERIFLGALIAASKYTNDSTLKNVHWVLCTGVFGKRDVDRIEHEFLGVFD</sequence>
<evidence type="ECO:0000313" key="3">
    <source>
        <dbReference type="Proteomes" id="UP001221757"/>
    </source>
</evidence>
<dbReference type="Proteomes" id="UP001221757">
    <property type="component" value="Unassembled WGS sequence"/>
</dbReference>
<comment type="caution">
    <text evidence="2">The sequence shown here is derived from an EMBL/GenBank/DDBJ whole genome shotgun (WGS) entry which is preliminary data.</text>
</comment>
<dbReference type="CDD" id="cd20557">
    <property type="entry name" value="CYCLIN_ScPCL1-like"/>
    <property type="match status" value="1"/>
</dbReference>
<feature type="domain" description="Cyclin N-terminal" evidence="1">
    <location>
        <begin position="88"/>
        <end position="178"/>
    </location>
</feature>
<accession>A0AAD7M9F3</accession>
<proteinExistence type="predicted"/>
<dbReference type="Pfam" id="PF00134">
    <property type="entry name" value="Cyclin_N"/>
    <property type="match status" value="1"/>
</dbReference>
<organism evidence="2 3">
    <name type="scientific">Mycena rosella</name>
    <name type="common">Pink bonnet</name>
    <name type="synonym">Agaricus rosellus</name>
    <dbReference type="NCBI Taxonomy" id="1033263"/>
    <lineage>
        <taxon>Eukaryota</taxon>
        <taxon>Fungi</taxon>
        <taxon>Dikarya</taxon>
        <taxon>Basidiomycota</taxon>
        <taxon>Agaricomycotina</taxon>
        <taxon>Agaricomycetes</taxon>
        <taxon>Agaricomycetidae</taxon>
        <taxon>Agaricales</taxon>
        <taxon>Marasmiineae</taxon>
        <taxon>Mycenaceae</taxon>
        <taxon>Mycena</taxon>
    </lineage>
</organism>
<dbReference type="InterPro" id="IPR036915">
    <property type="entry name" value="Cyclin-like_sf"/>
</dbReference>
<dbReference type="Gene3D" id="1.10.472.10">
    <property type="entry name" value="Cyclin-like"/>
    <property type="match status" value="1"/>
</dbReference>
<dbReference type="EMBL" id="JARKIE010000006">
    <property type="protein sequence ID" value="KAJ7706843.1"/>
    <property type="molecule type" value="Genomic_DNA"/>
</dbReference>
<protein>
    <recommendedName>
        <fullName evidence="1">Cyclin N-terminal domain-containing protein</fullName>
    </recommendedName>
</protein>
<evidence type="ECO:0000259" key="1">
    <source>
        <dbReference type="Pfam" id="PF00134"/>
    </source>
</evidence>
<dbReference type="SUPFAM" id="SSF47954">
    <property type="entry name" value="Cyclin-like"/>
    <property type="match status" value="1"/>
</dbReference>